<gene>
    <name evidence="2" type="primary">106086509</name>
</gene>
<dbReference type="EnsemblMetazoa" id="SCAU010640-RB">
    <property type="protein sequence ID" value="SCAU010640-PB"/>
    <property type="gene ID" value="SCAU010640"/>
</dbReference>
<sequence length="243" mass="28449">MKITTNMMSNVGENKNVIVQMVHDYNDSVNMTLGDLKRRLNDIREENLELSKNIEELNPQANVDVTSVPSDSQITQQFAQTTVKACDWHIKTKLEQLQMGNETIEMRMKEEVSRRKQSYYDYLTKDEVALKPYHEVEAATEDLKQLKINVQEECKTIKEQSSHLYRNLREQYREFIENIKVLEILTNELRLEESNGHSYLTDKVFTANVNFEDDGNVDESAIQHLQNEIKDLETELAHYSEDK</sequence>
<evidence type="ECO:0000256" key="1">
    <source>
        <dbReference type="SAM" id="Coils"/>
    </source>
</evidence>
<feature type="coiled-coil region" evidence="1">
    <location>
        <begin position="136"/>
        <end position="185"/>
    </location>
</feature>
<keyword evidence="3" id="KW-1185">Reference proteome</keyword>
<feature type="coiled-coil region" evidence="1">
    <location>
        <begin position="26"/>
        <end position="53"/>
    </location>
</feature>
<dbReference type="VEuPathDB" id="VectorBase:SCAU010640"/>
<dbReference type="Proteomes" id="UP000095300">
    <property type="component" value="Unassembled WGS sequence"/>
</dbReference>
<name>A0A1I8PS85_STOCA</name>
<dbReference type="OrthoDB" id="8049595at2759"/>
<reference evidence="2" key="1">
    <citation type="submission" date="2020-05" db="UniProtKB">
        <authorList>
            <consortium name="EnsemblMetazoa"/>
        </authorList>
    </citation>
    <scope>IDENTIFICATION</scope>
    <source>
        <strain evidence="2">USDA</strain>
    </source>
</reference>
<evidence type="ECO:0000313" key="2">
    <source>
        <dbReference type="EnsemblMetazoa" id="SCAU010640-PB"/>
    </source>
</evidence>
<organism evidence="2 3">
    <name type="scientific">Stomoxys calcitrans</name>
    <name type="common">Stable fly</name>
    <name type="synonym">Conops calcitrans</name>
    <dbReference type="NCBI Taxonomy" id="35570"/>
    <lineage>
        <taxon>Eukaryota</taxon>
        <taxon>Metazoa</taxon>
        <taxon>Ecdysozoa</taxon>
        <taxon>Arthropoda</taxon>
        <taxon>Hexapoda</taxon>
        <taxon>Insecta</taxon>
        <taxon>Pterygota</taxon>
        <taxon>Neoptera</taxon>
        <taxon>Endopterygota</taxon>
        <taxon>Diptera</taxon>
        <taxon>Brachycera</taxon>
        <taxon>Muscomorpha</taxon>
        <taxon>Muscoidea</taxon>
        <taxon>Muscidae</taxon>
        <taxon>Stomoxys</taxon>
    </lineage>
</organism>
<feature type="coiled-coil region" evidence="1">
    <location>
        <begin position="215"/>
        <end position="242"/>
    </location>
</feature>
<proteinExistence type="predicted"/>
<dbReference type="AlphaFoldDB" id="A0A1I8PS85"/>
<accession>A0A1I8PS85</accession>
<evidence type="ECO:0000313" key="3">
    <source>
        <dbReference type="Proteomes" id="UP000095300"/>
    </source>
</evidence>
<protein>
    <submittedName>
        <fullName evidence="2">Uncharacterized protein</fullName>
    </submittedName>
</protein>
<keyword evidence="1" id="KW-0175">Coiled coil</keyword>
<dbReference type="KEGG" id="scac:106086509"/>